<keyword evidence="1" id="KW-0808">Transferase</keyword>
<dbReference type="AlphaFoldDB" id="A0A6L9Y1P5"/>
<name>A0A6L9Y1P5_9MICO</name>
<proteinExistence type="predicted"/>
<keyword evidence="1" id="KW-0418">Kinase</keyword>
<sequence length="224" mass="25361">MQLPPTPRIEFLRELVGEIAHNYGHGRVIVAIDGIDGAGKTSFGDDLAAVFREAGHDAFRASMEDFHRSRAERYRDGRESPESFYRDSFDYGTFRRVLIDPFRMAGSTGFQTAAWDVRRDAPTLSRWITGQPDGVLIVDGVFLSRPELRGIWNYSILLEVPWDVAYARLAERDARDPNPDAFANARYREGQELYFAEANPRQYASALVDNADPAHPKRIFADSC</sequence>
<dbReference type="Proteomes" id="UP000474967">
    <property type="component" value="Unassembled WGS sequence"/>
</dbReference>
<evidence type="ECO:0000313" key="1">
    <source>
        <dbReference type="EMBL" id="NEN07435.1"/>
    </source>
</evidence>
<keyword evidence="2" id="KW-1185">Reference proteome</keyword>
<protein>
    <submittedName>
        <fullName evidence="1">Uridine kinase</fullName>
    </submittedName>
</protein>
<gene>
    <name evidence="1" type="ORF">G3T36_16365</name>
</gene>
<dbReference type="SUPFAM" id="SSF52540">
    <property type="entry name" value="P-loop containing nucleoside triphosphate hydrolases"/>
    <property type="match status" value="1"/>
</dbReference>
<accession>A0A6L9Y1P5</accession>
<evidence type="ECO:0000313" key="2">
    <source>
        <dbReference type="Proteomes" id="UP000474967"/>
    </source>
</evidence>
<dbReference type="RefSeq" id="WP_163290892.1">
    <property type="nucleotide sequence ID" value="NZ_JAAGWY010000004.1"/>
</dbReference>
<reference evidence="1 2" key="1">
    <citation type="journal article" date="2014" name="J. Microbiol.">
        <title>Diaminobutyricibacter tongyongensis gen. nov., sp. nov. and Homoserinibacter gongjuensis gen. nov., sp. nov. belong to the family Microbacteriaceae.</title>
        <authorList>
            <person name="Kim S.J."/>
            <person name="Ahn J.H."/>
            <person name="Weon H.Y."/>
            <person name="Hamada M."/>
            <person name="Suzuki K."/>
            <person name="Kwon S.W."/>
        </authorList>
    </citation>
    <scope>NUCLEOTIDE SEQUENCE [LARGE SCALE GENOMIC DNA]</scope>
    <source>
        <strain evidence="1 2">NBRC 108724</strain>
    </source>
</reference>
<dbReference type="Gene3D" id="3.40.50.300">
    <property type="entry name" value="P-loop containing nucleotide triphosphate hydrolases"/>
    <property type="match status" value="1"/>
</dbReference>
<comment type="caution">
    <text evidence="1">The sequence shown here is derived from an EMBL/GenBank/DDBJ whole genome shotgun (WGS) entry which is preliminary data.</text>
</comment>
<dbReference type="GO" id="GO:0016301">
    <property type="term" value="F:kinase activity"/>
    <property type="evidence" value="ECO:0007669"/>
    <property type="project" value="UniProtKB-KW"/>
</dbReference>
<dbReference type="EMBL" id="JAAGWY010000004">
    <property type="protein sequence ID" value="NEN07435.1"/>
    <property type="molecule type" value="Genomic_DNA"/>
</dbReference>
<organism evidence="1 2">
    <name type="scientific">Leifsonia tongyongensis</name>
    <dbReference type="NCBI Taxonomy" id="1268043"/>
    <lineage>
        <taxon>Bacteria</taxon>
        <taxon>Bacillati</taxon>
        <taxon>Actinomycetota</taxon>
        <taxon>Actinomycetes</taxon>
        <taxon>Micrococcales</taxon>
        <taxon>Microbacteriaceae</taxon>
        <taxon>Leifsonia</taxon>
    </lineage>
</organism>
<dbReference type="InterPro" id="IPR027417">
    <property type="entry name" value="P-loop_NTPase"/>
</dbReference>